<reference evidence="1 2" key="1">
    <citation type="submission" date="2014-04" db="EMBL/GenBank/DDBJ databases">
        <authorList>
            <consortium name="DOE Joint Genome Institute"/>
            <person name="Kuo A."/>
            <person name="Ruytinx J."/>
            <person name="Rineau F."/>
            <person name="Colpaert J."/>
            <person name="Kohler A."/>
            <person name="Nagy L.G."/>
            <person name="Floudas D."/>
            <person name="Copeland A."/>
            <person name="Barry K.W."/>
            <person name="Cichocki N."/>
            <person name="Veneault-Fourrey C."/>
            <person name="LaButti K."/>
            <person name="Lindquist E.A."/>
            <person name="Lipzen A."/>
            <person name="Lundell T."/>
            <person name="Morin E."/>
            <person name="Murat C."/>
            <person name="Sun H."/>
            <person name="Tunlid A."/>
            <person name="Henrissat B."/>
            <person name="Grigoriev I.V."/>
            <person name="Hibbett D.S."/>
            <person name="Martin F."/>
            <person name="Nordberg H.P."/>
            <person name="Cantor M.N."/>
            <person name="Hua S.X."/>
        </authorList>
    </citation>
    <scope>NUCLEOTIDE SEQUENCE [LARGE SCALE GENOMIC DNA]</scope>
    <source>
        <strain evidence="1 2">UH-Slu-Lm8-n1</strain>
    </source>
</reference>
<evidence type="ECO:0000313" key="1">
    <source>
        <dbReference type="EMBL" id="KIK37909.1"/>
    </source>
</evidence>
<gene>
    <name evidence="1" type="ORF">CY34DRAFT_422918</name>
</gene>
<sequence>MIVIWATSNWCGGERKKILRRTSVGRHNRRLTHMMGMPCWRRSFVKSTRKWGTRESRCDQWIGHCRVETYH</sequence>
<dbReference type="Proteomes" id="UP000054485">
    <property type="component" value="Unassembled WGS sequence"/>
</dbReference>
<dbReference type="AlphaFoldDB" id="A0A0D0AIF3"/>
<organism evidence="1 2">
    <name type="scientific">Suillus luteus UH-Slu-Lm8-n1</name>
    <dbReference type="NCBI Taxonomy" id="930992"/>
    <lineage>
        <taxon>Eukaryota</taxon>
        <taxon>Fungi</taxon>
        <taxon>Dikarya</taxon>
        <taxon>Basidiomycota</taxon>
        <taxon>Agaricomycotina</taxon>
        <taxon>Agaricomycetes</taxon>
        <taxon>Agaricomycetidae</taxon>
        <taxon>Boletales</taxon>
        <taxon>Suillineae</taxon>
        <taxon>Suillaceae</taxon>
        <taxon>Suillus</taxon>
    </lineage>
</organism>
<reference evidence="2" key="2">
    <citation type="submission" date="2015-01" db="EMBL/GenBank/DDBJ databases">
        <title>Evolutionary Origins and Diversification of the Mycorrhizal Mutualists.</title>
        <authorList>
            <consortium name="DOE Joint Genome Institute"/>
            <consortium name="Mycorrhizal Genomics Consortium"/>
            <person name="Kohler A."/>
            <person name="Kuo A."/>
            <person name="Nagy L.G."/>
            <person name="Floudas D."/>
            <person name="Copeland A."/>
            <person name="Barry K.W."/>
            <person name="Cichocki N."/>
            <person name="Veneault-Fourrey C."/>
            <person name="LaButti K."/>
            <person name="Lindquist E.A."/>
            <person name="Lipzen A."/>
            <person name="Lundell T."/>
            <person name="Morin E."/>
            <person name="Murat C."/>
            <person name="Riley R."/>
            <person name="Ohm R."/>
            <person name="Sun H."/>
            <person name="Tunlid A."/>
            <person name="Henrissat B."/>
            <person name="Grigoriev I.V."/>
            <person name="Hibbett D.S."/>
            <person name="Martin F."/>
        </authorList>
    </citation>
    <scope>NUCLEOTIDE SEQUENCE [LARGE SCALE GENOMIC DNA]</scope>
    <source>
        <strain evidence="2">UH-Slu-Lm8-n1</strain>
    </source>
</reference>
<name>A0A0D0AIF3_9AGAM</name>
<proteinExistence type="predicted"/>
<keyword evidence="2" id="KW-1185">Reference proteome</keyword>
<dbReference type="EMBL" id="KN835422">
    <property type="protein sequence ID" value="KIK37909.1"/>
    <property type="molecule type" value="Genomic_DNA"/>
</dbReference>
<evidence type="ECO:0000313" key="2">
    <source>
        <dbReference type="Proteomes" id="UP000054485"/>
    </source>
</evidence>
<dbReference type="HOGENOM" id="CLU_2741737_0_0_1"/>
<protein>
    <submittedName>
        <fullName evidence="1">Uncharacterized protein</fullName>
    </submittedName>
</protein>
<dbReference type="InParanoid" id="A0A0D0AIF3"/>
<accession>A0A0D0AIF3</accession>